<organism evidence="3 4">
    <name type="scientific">Candidatus Avibacteroides avistercoris</name>
    <dbReference type="NCBI Taxonomy" id="2840690"/>
    <lineage>
        <taxon>Bacteria</taxon>
        <taxon>Pseudomonadati</taxon>
        <taxon>Bacteroidota</taxon>
        <taxon>Bacteroidia</taxon>
        <taxon>Bacteroidales</taxon>
        <taxon>Bacteroidaceae</taxon>
        <taxon>Bacteroidaceae incertae sedis</taxon>
        <taxon>Candidatus Avibacteroides</taxon>
    </lineage>
</organism>
<evidence type="ECO:0000256" key="2">
    <source>
        <dbReference type="SAM" id="SignalP"/>
    </source>
</evidence>
<proteinExistence type="predicted"/>
<feature type="signal peptide" evidence="2">
    <location>
        <begin position="1"/>
        <end position="24"/>
    </location>
</feature>
<feature type="compositionally biased region" description="Low complexity" evidence="1">
    <location>
        <begin position="159"/>
        <end position="186"/>
    </location>
</feature>
<evidence type="ECO:0000313" key="3">
    <source>
        <dbReference type="EMBL" id="HJD53000.1"/>
    </source>
</evidence>
<evidence type="ECO:0008006" key="5">
    <source>
        <dbReference type="Google" id="ProtNLM"/>
    </source>
</evidence>
<dbReference type="Proteomes" id="UP000787625">
    <property type="component" value="Unassembled WGS sequence"/>
</dbReference>
<dbReference type="EMBL" id="DWUP01000097">
    <property type="protein sequence ID" value="HJD53000.1"/>
    <property type="molecule type" value="Genomic_DNA"/>
</dbReference>
<keyword evidence="2" id="KW-0732">Signal</keyword>
<feature type="region of interest" description="Disordered" evidence="1">
    <location>
        <begin position="141"/>
        <end position="186"/>
    </location>
</feature>
<comment type="caution">
    <text evidence="3">The sequence shown here is derived from an EMBL/GenBank/DDBJ whole genome shotgun (WGS) entry which is preliminary data.</text>
</comment>
<evidence type="ECO:0000256" key="1">
    <source>
        <dbReference type="SAM" id="MobiDB-lite"/>
    </source>
</evidence>
<reference evidence="3" key="2">
    <citation type="submission" date="2021-04" db="EMBL/GenBank/DDBJ databases">
        <authorList>
            <person name="Gilroy R."/>
        </authorList>
    </citation>
    <scope>NUCLEOTIDE SEQUENCE</scope>
    <source>
        <strain evidence="3">MalCec1-1739</strain>
    </source>
</reference>
<feature type="chain" id="PRO_5039359095" description="DUF4476 domain-containing protein" evidence="2">
    <location>
        <begin position="25"/>
        <end position="278"/>
    </location>
</feature>
<accession>A0A9D2ZU51</accession>
<name>A0A9D2ZU51_9BACT</name>
<sequence>MKNLFIASLVMCGALLATSCGDSAAFTEGAAESAVNEMVSPMTKNFTYGEVKVGYYELNSEADRYQLRKLQAAGVINYSAAKILEQKGSYYYSWNEEHVFVTVSLTEEGKKYQLTQEQIEEIDEAMAAVAVDEDLQFDASGEEYPEDGVSPEETFPGDKAPAGGSSSGSQASKSQATQATASKATADMSEYERAKAREKSELCYVQLYKLDLDKVRNLRCTDDMAKDGRATCEAIFRFVDVTPFGRIIGDVHEGQPQAQKCSFTYFNDKGWVVNMDIE</sequence>
<evidence type="ECO:0000313" key="4">
    <source>
        <dbReference type="Proteomes" id="UP000787625"/>
    </source>
</evidence>
<feature type="compositionally biased region" description="Acidic residues" evidence="1">
    <location>
        <begin position="141"/>
        <end position="150"/>
    </location>
</feature>
<dbReference type="AlphaFoldDB" id="A0A9D2ZU51"/>
<protein>
    <recommendedName>
        <fullName evidence="5">DUF4476 domain-containing protein</fullName>
    </recommendedName>
</protein>
<reference evidence="3" key="1">
    <citation type="journal article" date="2021" name="PeerJ">
        <title>Extensive microbial diversity within the chicken gut microbiome revealed by metagenomics and culture.</title>
        <authorList>
            <person name="Gilroy R."/>
            <person name="Ravi A."/>
            <person name="Getino M."/>
            <person name="Pursley I."/>
            <person name="Horton D.L."/>
            <person name="Alikhan N.F."/>
            <person name="Baker D."/>
            <person name="Gharbi K."/>
            <person name="Hall N."/>
            <person name="Watson M."/>
            <person name="Adriaenssens E.M."/>
            <person name="Foster-Nyarko E."/>
            <person name="Jarju S."/>
            <person name="Secka A."/>
            <person name="Antonio M."/>
            <person name="Oren A."/>
            <person name="Chaudhuri R.R."/>
            <person name="La Ragione R."/>
            <person name="Hildebrand F."/>
            <person name="Pallen M.J."/>
        </authorList>
    </citation>
    <scope>NUCLEOTIDE SEQUENCE</scope>
    <source>
        <strain evidence="3">MalCec1-1739</strain>
    </source>
</reference>
<gene>
    <name evidence="3" type="ORF">IAA93_04670</name>
</gene>
<dbReference type="PROSITE" id="PS51257">
    <property type="entry name" value="PROKAR_LIPOPROTEIN"/>
    <property type="match status" value="1"/>
</dbReference>